<dbReference type="InterPro" id="IPR041118">
    <property type="entry name" value="Rx_N"/>
</dbReference>
<evidence type="ECO:0000313" key="10">
    <source>
        <dbReference type="EMBL" id="KAK9027937.1"/>
    </source>
</evidence>
<keyword evidence="2" id="KW-0677">Repeat</keyword>
<dbReference type="Pfam" id="PF23247">
    <property type="entry name" value="LRR_RPS2"/>
    <property type="match status" value="1"/>
</dbReference>
<dbReference type="SUPFAM" id="SSF52058">
    <property type="entry name" value="L domain-like"/>
    <property type="match status" value="1"/>
</dbReference>
<evidence type="ECO:0000259" key="6">
    <source>
        <dbReference type="Pfam" id="PF00931"/>
    </source>
</evidence>
<organism evidence="10 11">
    <name type="scientific">Hibiscus sabdariffa</name>
    <name type="common">roselle</name>
    <dbReference type="NCBI Taxonomy" id="183260"/>
    <lineage>
        <taxon>Eukaryota</taxon>
        <taxon>Viridiplantae</taxon>
        <taxon>Streptophyta</taxon>
        <taxon>Embryophyta</taxon>
        <taxon>Tracheophyta</taxon>
        <taxon>Spermatophyta</taxon>
        <taxon>Magnoliopsida</taxon>
        <taxon>eudicotyledons</taxon>
        <taxon>Gunneridae</taxon>
        <taxon>Pentapetalae</taxon>
        <taxon>rosids</taxon>
        <taxon>malvids</taxon>
        <taxon>Malvales</taxon>
        <taxon>Malvaceae</taxon>
        <taxon>Malvoideae</taxon>
        <taxon>Hibiscus</taxon>
    </lineage>
</organism>
<evidence type="ECO:0000313" key="11">
    <source>
        <dbReference type="Proteomes" id="UP001396334"/>
    </source>
</evidence>
<dbReference type="PANTHER" id="PTHR36766:SF40">
    <property type="entry name" value="DISEASE RESISTANCE PROTEIN RGA3"/>
    <property type="match status" value="1"/>
</dbReference>
<keyword evidence="11" id="KW-1185">Reference proteome</keyword>
<dbReference type="Gene3D" id="1.20.5.4130">
    <property type="match status" value="1"/>
</dbReference>
<evidence type="ECO:0000256" key="1">
    <source>
        <dbReference type="ARBA" id="ARBA00022614"/>
    </source>
</evidence>
<dbReference type="Pfam" id="PF18052">
    <property type="entry name" value="Rx_N"/>
    <property type="match status" value="1"/>
</dbReference>
<name>A0ABR2SSN4_9ROSI</name>
<keyword evidence="5" id="KW-0067">ATP-binding</keyword>
<dbReference type="Proteomes" id="UP001396334">
    <property type="component" value="Unassembled WGS sequence"/>
</dbReference>
<dbReference type="InterPro" id="IPR057135">
    <property type="entry name" value="At4g27190-like_LRR"/>
</dbReference>
<feature type="domain" description="Disease resistance protein At4g27190-like leucine-rich repeats" evidence="8">
    <location>
        <begin position="772"/>
        <end position="887"/>
    </location>
</feature>
<sequence length="942" mass="106605">MAEAVLFNIADRILGKLGNLALQESGLACVDVKEQLEKLKNTVSTIRAVLLDADQEQRDAKSHEVRDWLGKLKDAVYDADDLLDDFSTHVLKRQVQEKRGKQVSFLFSKVNQIAYNLKIGHRINAIRERLDAIAADKTKYHFTDRSPISVPLVKVERKQTHSFVRKEDVVGRQGDKDAIMKRLLDTNVEKILESATNSKFESFGMDSLQTHLRKRIDGRKYLLVLDDMWNDNRERWRNLADLLMNGARGSKIIVTTRAQLVASITGTSPPYMLEGLPDDMSWSLFEKVAFKEGQEPNDSRLVAIGKDIVKRCAGSDTSMVDLDCKNICERTRHVSFNAELDSSWKIPTPLLNTNKVRTFLLPMQPIHRVILDEVDHDTIISSLRRLRVLDLHNTGLRILPSSISQLKHLSLKHLETGQCTGLTHMPSGIGQLTSLQTLTRFVVGTDSFERGSGCLSELKDLNELRGELMIAKLENLRNVASECKEANLKGKQHLEVLTLDWSREVTKHISSEEDEALLEGLQPHLNLKEFHIYGYRAERFPNWMSFDLSLLLPNLLEITIWNCTRCLHLPLFSHLPKLKALRLDVITAIEYIEDSSAESSSSFSFRGNSLKGGTECKGFFPCLEELVLFDLRNLKGWRRKDPAVTDDNRGKAVAASPQMPIQQKESMPSFPCLSKLKIGICTNLTDIPFHPFLEELELKNVPAKLLQQSAMAAAGANSGYPLYLSKLKVMHIDGIIDLVSFPDKGLHHLTSLQHLSIENCSHLVCLTEESMKSLTSLRFLDIRCCEMLKSLFKGFKHLTALEELEIKECRELDLSKDVEENVMELQGLESLRTLKISNMLKLTSLPDGLQHVTTLKYLHISNCSNLKTLPEWIDNLTSLQRFEILDCPQLASFPQTLCSLEALEYLEVSSCSNLFDTGQIKTSKNWSVIAHIPEIFIDGEKM</sequence>
<dbReference type="SUPFAM" id="SSF52047">
    <property type="entry name" value="RNI-like"/>
    <property type="match status" value="1"/>
</dbReference>
<evidence type="ECO:0000259" key="9">
    <source>
        <dbReference type="Pfam" id="PF25019"/>
    </source>
</evidence>
<comment type="caution">
    <text evidence="10">The sequence shown here is derived from an EMBL/GenBank/DDBJ whole genome shotgun (WGS) entry which is preliminary data.</text>
</comment>
<evidence type="ECO:0000259" key="7">
    <source>
        <dbReference type="Pfam" id="PF18052"/>
    </source>
</evidence>
<proteinExistence type="predicted"/>
<evidence type="ECO:0000256" key="2">
    <source>
        <dbReference type="ARBA" id="ARBA00022737"/>
    </source>
</evidence>
<dbReference type="Pfam" id="PF25019">
    <property type="entry name" value="LRR_R13L1-DRL21"/>
    <property type="match status" value="1"/>
</dbReference>
<evidence type="ECO:0000256" key="4">
    <source>
        <dbReference type="ARBA" id="ARBA00022821"/>
    </source>
</evidence>
<keyword evidence="4" id="KW-0611">Plant defense</keyword>
<dbReference type="Gene3D" id="3.40.50.300">
    <property type="entry name" value="P-loop containing nucleotide triphosphate hydrolases"/>
    <property type="match status" value="1"/>
</dbReference>
<feature type="domain" description="R13L1/DRL21-like LRR repeat region" evidence="9">
    <location>
        <begin position="455"/>
        <end position="584"/>
    </location>
</feature>
<dbReference type="Pfam" id="PF00931">
    <property type="entry name" value="NB-ARC"/>
    <property type="match status" value="1"/>
</dbReference>
<dbReference type="Gene3D" id="3.80.10.10">
    <property type="entry name" value="Ribonuclease Inhibitor"/>
    <property type="match status" value="3"/>
</dbReference>
<dbReference type="SUPFAM" id="SSF52540">
    <property type="entry name" value="P-loop containing nucleoside triphosphate hydrolases"/>
    <property type="match status" value="1"/>
</dbReference>
<dbReference type="InterPro" id="IPR056789">
    <property type="entry name" value="LRR_R13L1-DRL21"/>
</dbReference>
<dbReference type="InterPro" id="IPR002182">
    <property type="entry name" value="NB-ARC"/>
</dbReference>
<evidence type="ECO:0000256" key="5">
    <source>
        <dbReference type="ARBA" id="ARBA00022840"/>
    </source>
</evidence>
<dbReference type="EMBL" id="JBBPBN010000012">
    <property type="protein sequence ID" value="KAK9027937.1"/>
    <property type="molecule type" value="Genomic_DNA"/>
</dbReference>
<evidence type="ECO:0000256" key="3">
    <source>
        <dbReference type="ARBA" id="ARBA00022741"/>
    </source>
</evidence>
<evidence type="ECO:0000259" key="8">
    <source>
        <dbReference type="Pfam" id="PF23247"/>
    </source>
</evidence>
<keyword evidence="3" id="KW-0547">Nucleotide-binding</keyword>
<dbReference type="InterPro" id="IPR032675">
    <property type="entry name" value="LRR_dom_sf"/>
</dbReference>
<dbReference type="PANTHER" id="PTHR36766">
    <property type="entry name" value="PLANT BROAD-SPECTRUM MILDEW RESISTANCE PROTEIN RPW8"/>
    <property type="match status" value="1"/>
</dbReference>
<feature type="domain" description="NB-ARC" evidence="6">
    <location>
        <begin position="189"/>
        <end position="292"/>
    </location>
</feature>
<protein>
    <submittedName>
        <fullName evidence="10">Uncharacterized protein</fullName>
    </submittedName>
</protein>
<keyword evidence="1" id="KW-0433">Leucine-rich repeat</keyword>
<dbReference type="InterPro" id="IPR038005">
    <property type="entry name" value="RX-like_CC"/>
</dbReference>
<gene>
    <name evidence="10" type="ORF">V6N11_067758</name>
</gene>
<feature type="domain" description="Disease resistance N-terminal" evidence="7">
    <location>
        <begin position="13"/>
        <end position="101"/>
    </location>
</feature>
<dbReference type="InterPro" id="IPR027417">
    <property type="entry name" value="P-loop_NTPase"/>
</dbReference>
<dbReference type="CDD" id="cd14798">
    <property type="entry name" value="RX-CC_like"/>
    <property type="match status" value="1"/>
</dbReference>
<accession>A0ABR2SSN4</accession>
<reference evidence="10 11" key="1">
    <citation type="journal article" date="2024" name="G3 (Bethesda)">
        <title>Genome assembly of Hibiscus sabdariffa L. provides insights into metabolisms of medicinal natural products.</title>
        <authorList>
            <person name="Kim T."/>
        </authorList>
    </citation>
    <scope>NUCLEOTIDE SEQUENCE [LARGE SCALE GENOMIC DNA]</scope>
    <source>
        <strain evidence="10">TK-2024</strain>
        <tissue evidence="10">Old leaves</tissue>
    </source>
</reference>